<feature type="compositionally biased region" description="Basic and acidic residues" evidence="1">
    <location>
        <begin position="101"/>
        <end position="113"/>
    </location>
</feature>
<feature type="region of interest" description="Disordered" evidence="1">
    <location>
        <begin position="101"/>
        <end position="131"/>
    </location>
</feature>
<organism evidence="2 3">
    <name type="scientific">Friedmanniomyces simplex</name>
    <dbReference type="NCBI Taxonomy" id="329884"/>
    <lineage>
        <taxon>Eukaryota</taxon>
        <taxon>Fungi</taxon>
        <taxon>Dikarya</taxon>
        <taxon>Ascomycota</taxon>
        <taxon>Pezizomycotina</taxon>
        <taxon>Dothideomycetes</taxon>
        <taxon>Dothideomycetidae</taxon>
        <taxon>Mycosphaerellales</taxon>
        <taxon>Teratosphaeriaceae</taxon>
        <taxon>Friedmanniomyces</taxon>
    </lineage>
</organism>
<accession>A0A4U0Y659</accession>
<name>A0A4U0Y659_9PEZI</name>
<sequence>MKRKLEFLRAVCNTHTDEHWDSEVLDDFWGFIEREKPGVRGTRYEYEDLEQLMFDEYEIWYREHYVAGEKIRKGHGNASGYHAYMKRWHGLAGDREEYVELQHKPSESAEGEPHAGTASSRQGSQEDIAADSSKRITRCLMYSRPRTIAFWFNRQA</sequence>
<evidence type="ECO:0000256" key="1">
    <source>
        <dbReference type="SAM" id="MobiDB-lite"/>
    </source>
</evidence>
<reference evidence="2 3" key="1">
    <citation type="submission" date="2017-03" db="EMBL/GenBank/DDBJ databases">
        <title>Genomes of endolithic fungi from Antarctica.</title>
        <authorList>
            <person name="Coleine C."/>
            <person name="Masonjones S."/>
            <person name="Stajich J.E."/>
        </authorList>
    </citation>
    <scope>NUCLEOTIDE SEQUENCE [LARGE SCALE GENOMIC DNA]</scope>
    <source>
        <strain evidence="2 3">CCFEE 5184</strain>
    </source>
</reference>
<proteinExistence type="predicted"/>
<protein>
    <submittedName>
        <fullName evidence="2">Uncharacterized protein</fullName>
    </submittedName>
</protein>
<keyword evidence="3" id="KW-1185">Reference proteome</keyword>
<dbReference type="AlphaFoldDB" id="A0A4U0Y659"/>
<gene>
    <name evidence="2" type="ORF">B0A55_00049</name>
</gene>
<dbReference type="EMBL" id="NAJQ01000003">
    <property type="protein sequence ID" value="TKA83753.1"/>
    <property type="molecule type" value="Genomic_DNA"/>
</dbReference>
<evidence type="ECO:0000313" key="2">
    <source>
        <dbReference type="EMBL" id="TKA83753.1"/>
    </source>
</evidence>
<comment type="caution">
    <text evidence="2">The sequence shown here is derived from an EMBL/GenBank/DDBJ whole genome shotgun (WGS) entry which is preliminary data.</text>
</comment>
<dbReference type="Proteomes" id="UP000309340">
    <property type="component" value="Unassembled WGS sequence"/>
</dbReference>
<evidence type="ECO:0000313" key="3">
    <source>
        <dbReference type="Proteomes" id="UP000309340"/>
    </source>
</evidence>